<evidence type="ECO:0000313" key="2">
    <source>
        <dbReference type="Proteomes" id="UP000092993"/>
    </source>
</evidence>
<protein>
    <submittedName>
        <fullName evidence="1">Uncharacterized protein</fullName>
    </submittedName>
</protein>
<dbReference type="Proteomes" id="UP000092993">
    <property type="component" value="Unassembled WGS sequence"/>
</dbReference>
<name>A0A1C7LWT2_GRIFR</name>
<accession>A0A1C7LWT2</accession>
<dbReference type="OrthoDB" id="2780918at2759"/>
<comment type="caution">
    <text evidence="1">The sequence shown here is derived from an EMBL/GenBank/DDBJ whole genome shotgun (WGS) entry which is preliminary data.</text>
</comment>
<dbReference type="EMBL" id="LUGG01000020">
    <property type="protein sequence ID" value="OBZ68547.1"/>
    <property type="molecule type" value="Genomic_DNA"/>
</dbReference>
<keyword evidence="2" id="KW-1185">Reference proteome</keyword>
<dbReference type="AlphaFoldDB" id="A0A1C7LWT2"/>
<reference evidence="1 2" key="1">
    <citation type="submission" date="2016-03" db="EMBL/GenBank/DDBJ databases">
        <title>Whole genome sequencing of Grifola frondosa 9006-11.</title>
        <authorList>
            <person name="Min B."/>
            <person name="Park H."/>
            <person name="Kim J.-G."/>
            <person name="Cho H."/>
            <person name="Oh Y.-L."/>
            <person name="Kong W.-S."/>
            <person name="Choi I.-G."/>
        </authorList>
    </citation>
    <scope>NUCLEOTIDE SEQUENCE [LARGE SCALE GENOMIC DNA]</scope>
    <source>
        <strain evidence="1 2">9006-11</strain>
    </source>
</reference>
<organism evidence="1 2">
    <name type="scientific">Grifola frondosa</name>
    <name type="common">Maitake</name>
    <name type="synonym">Polyporus frondosus</name>
    <dbReference type="NCBI Taxonomy" id="5627"/>
    <lineage>
        <taxon>Eukaryota</taxon>
        <taxon>Fungi</taxon>
        <taxon>Dikarya</taxon>
        <taxon>Basidiomycota</taxon>
        <taxon>Agaricomycotina</taxon>
        <taxon>Agaricomycetes</taxon>
        <taxon>Polyporales</taxon>
        <taxon>Grifolaceae</taxon>
        <taxon>Grifola</taxon>
    </lineage>
</organism>
<proteinExistence type="predicted"/>
<sequence length="233" mass="26798">MSLATQMFPDIQSLEFRQTRNGPDYDDATTGTAGWEDLNHLRTSFGESMMDDAWKLHRRVRWLDLTVIRWFRHGDHYGESEVLDTLATYSSQLRYLELVLISTTLSLGTELASWQVRGPAVCMVNSVYECYNARLRATGAATDIVDAIISSSSSIRYIGFTISTWLLNKYVDRYPPLSEDERETAMWWRVVDDAEPAGGRHPVHLYREQGERIRDYFHQADYDSPSWTDGLPA</sequence>
<evidence type="ECO:0000313" key="1">
    <source>
        <dbReference type="EMBL" id="OBZ68547.1"/>
    </source>
</evidence>
<gene>
    <name evidence="1" type="ORF">A0H81_11501</name>
</gene>